<organism evidence="3 4">
    <name type="scientific">Dendrothele bispora (strain CBS 962.96)</name>
    <dbReference type="NCBI Taxonomy" id="1314807"/>
    <lineage>
        <taxon>Eukaryota</taxon>
        <taxon>Fungi</taxon>
        <taxon>Dikarya</taxon>
        <taxon>Basidiomycota</taxon>
        <taxon>Agaricomycotina</taxon>
        <taxon>Agaricomycetes</taxon>
        <taxon>Agaricomycetidae</taxon>
        <taxon>Agaricales</taxon>
        <taxon>Agaricales incertae sedis</taxon>
        <taxon>Dendrothele</taxon>
    </lineage>
</organism>
<dbReference type="EMBL" id="ML179934">
    <property type="protein sequence ID" value="THU80157.1"/>
    <property type="molecule type" value="Genomic_DNA"/>
</dbReference>
<protein>
    <recommendedName>
        <fullName evidence="2">DUF6534 domain-containing protein</fullName>
    </recommendedName>
</protein>
<dbReference type="Pfam" id="PF20152">
    <property type="entry name" value="DUF6534"/>
    <property type="match status" value="1"/>
</dbReference>
<keyword evidence="1" id="KW-0812">Transmembrane</keyword>
<dbReference type="OrthoDB" id="3265526at2759"/>
<reference evidence="3 4" key="1">
    <citation type="journal article" date="2019" name="Nat. Ecol. Evol.">
        <title>Megaphylogeny resolves global patterns of mushroom evolution.</title>
        <authorList>
            <person name="Varga T."/>
            <person name="Krizsan K."/>
            <person name="Foldi C."/>
            <person name="Dima B."/>
            <person name="Sanchez-Garcia M."/>
            <person name="Sanchez-Ramirez S."/>
            <person name="Szollosi G.J."/>
            <person name="Szarkandi J.G."/>
            <person name="Papp V."/>
            <person name="Albert L."/>
            <person name="Andreopoulos W."/>
            <person name="Angelini C."/>
            <person name="Antonin V."/>
            <person name="Barry K.W."/>
            <person name="Bougher N.L."/>
            <person name="Buchanan P."/>
            <person name="Buyck B."/>
            <person name="Bense V."/>
            <person name="Catcheside P."/>
            <person name="Chovatia M."/>
            <person name="Cooper J."/>
            <person name="Damon W."/>
            <person name="Desjardin D."/>
            <person name="Finy P."/>
            <person name="Geml J."/>
            <person name="Haridas S."/>
            <person name="Hughes K."/>
            <person name="Justo A."/>
            <person name="Karasinski D."/>
            <person name="Kautmanova I."/>
            <person name="Kiss B."/>
            <person name="Kocsube S."/>
            <person name="Kotiranta H."/>
            <person name="LaButti K.M."/>
            <person name="Lechner B.E."/>
            <person name="Liimatainen K."/>
            <person name="Lipzen A."/>
            <person name="Lukacs Z."/>
            <person name="Mihaltcheva S."/>
            <person name="Morgado L.N."/>
            <person name="Niskanen T."/>
            <person name="Noordeloos M.E."/>
            <person name="Ohm R.A."/>
            <person name="Ortiz-Santana B."/>
            <person name="Ovrebo C."/>
            <person name="Racz N."/>
            <person name="Riley R."/>
            <person name="Savchenko A."/>
            <person name="Shiryaev A."/>
            <person name="Soop K."/>
            <person name="Spirin V."/>
            <person name="Szebenyi C."/>
            <person name="Tomsovsky M."/>
            <person name="Tulloss R.E."/>
            <person name="Uehling J."/>
            <person name="Grigoriev I.V."/>
            <person name="Vagvolgyi C."/>
            <person name="Papp T."/>
            <person name="Martin F.M."/>
            <person name="Miettinen O."/>
            <person name="Hibbett D.S."/>
            <person name="Nagy L.G."/>
        </authorList>
    </citation>
    <scope>NUCLEOTIDE SEQUENCE [LARGE SCALE GENOMIC DNA]</scope>
    <source>
        <strain evidence="3 4">CBS 962.96</strain>
    </source>
</reference>
<evidence type="ECO:0000256" key="1">
    <source>
        <dbReference type="SAM" id="Phobius"/>
    </source>
</evidence>
<keyword evidence="4" id="KW-1185">Reference proteome</keyword>
<dbReference type="InterPro" id="IPR045339">
    <property type="entry name" value="DUF6534"/>
</dbReference>
<gene>
    <name evidence="3" type="ORF">K435DRAFT_810098</name>
</gene>
<keyword evidence="1" id="KW-0472">Membrane</keyword>
<evidence type="ECO:0000259" key="2">
    <source>
        <dbReference type="Pfam" id="PF20152"/>
    </source>
</evidence>
<dbReference type="AlphaFoldDB" id="A0A4S8KW39"/>
<sequence length="262" mass="28928">MSPTVEKTFGPQLIGVLFNAILFGVLAVQTHIYFNGNRSGERWTRYLVIVLLVLETINTGMDFAKVYEGLFKNSVIAAVRLFCSISTPVQIYYAWRIRILTESNVLAGFIVALALITFASSICATVFGGFHPVRDSFDKSVYSSLVTWMATTAATHKKHMMAVMKSVVDKIIILTIQTGVLTSVNAVASIVIFTSTNETQIAFIWNSSISKLYTNSLVSMLNAREEWNKTLNGQNDAESVSNILFANRDGPADSEQSSESRQ</sequence>
<feature type="transmembrane region" description="Helical" evidence="1">
    <location>
        <begin position="46"/>
        <end position="64"/>
    </location>
</feature>
<feature type="transmembrane region" description="Helical" evidence="1">
    <location>
        <begin position="105"/>
        <end position="130"/>
    </location>
</feature>
<dbReference type="Proteomes" id="UP000297245">
    <property type="component" value="Unassembled WGS sequence"/>
</dbReference>
<evidence type="ECO:0000313" key="3">
    <source>
        <dbReference type="EMBL" id="THU80157.1"/>
    </source>
</evidence>
<evidence type="ECO:0000313" key="4">
    <source>
        <dbReference type="Proteomes" id="UP000297245"/>
    </source>
</evidence>
<dbReference type="PANTHER" id="PTHR40465:SF1">
    <property type="entry name" value="DUF6534 DOMAIN-CONTAINING PROTEIN"/>
    <property type="match status" value="1"/>
</dbReference>
<feature type="domain" description="DUF6534" evidence="2">
    <location>
        <begin position="156"/>
        <end position="225"/>
    </location>
</feature>
<feature type="transmembrane region" description="Helical" evidence="1">
    <location>
        <begin position="70"/>
        <end position="93"/>
    </location>
</feature>
<dbReference type="PANTHER" id="PTHR40465">
    <property type="entry name" value="CHROMOSOME 1, WHOLE GENOME SHOTGUN SEQUENCE"/>
    <property type="match status" value="1"/>
</dbReference>
<feature type="transmembrane region" description="Helical" evidence="1">
    <location>
        <begin position="171"/>
        <end position="193"/>
    </location>
</feature>
<keyword evidence="1" id="KW-1133">Transmembrane helix</keyword>
<proteinExistence type="predicted"/>
<feature type="transmembrane region" description="Helical" evidence="1">
    <location>
        <begin position="12"/>
        <end position="34"/>
    </location>
</feature>
<accession>A0A4S8KW39</accession>
<name>A0A4S8KW39_DENBC</name>